<feature type="signal peptide" evidence="1">
    <location>
        <begin position="1"/>
        <end position="17"/>
    </location>
</feature>
<dbReference type="EMBL" id="JAPZVM010000011">
    <property type="protein sequence ID" value="MCZ8373392.1"/>
    <property type="molecule type" value="Genomic_DNA"/>
</dbReference>
<protein>
    <recommendedName>
        <fullName evidence="4">DUF4377 domain-containing protein</fullName>
    </recommendedName>
</protein>
<gene>
    <name evidence="2" type="ORF">O6P32_11860</name>
</gene>
<sequence length="290" mass="33267">MKQTLFFLLLSPLLLWACKDDEQCPANDYVEATFQLTGEWTKDYPSSIPDNKNNLYGIEILYPDKDSWGIPYAYGLFDDIGLAKVKLQKGVKYKIRVIIAPNGKQTCTYSPEENAYGDVFIKGEDLAISSEYTNCPLSNSFIYDSRYHFCQFSCLVFPFYNKIYKAGISDYLAETDSVIPLNAKRGFIIMNVKAVQFTSPSGELTIDIRRHPARQFTFTPEHPEQTIEWACTTWTTDHGLPDNHEETIGAEIYYQDNSPHAGWHELYVERNFSRGQEYDITIDCSAKNQI</sequence>
<evidence type="ECO:0000313" key="2">
    <source>
        <dbReference type="EMBL" id="MCZ8373392.1"/>
    </source>
</evidence>
<keyword evidence="1" id="KW-0732">Signal</keyword>
<feature type="chain" id="PRO_5045840114" description="DUF4377 domain-containing protein" evidence="1">
    <location>
        <begin position="18"/>
        <end position="290"/>
    </location>
</feature>
<proteinExistence type="predicted"/>
<evidence type="ECO:0000313" key="3">
    <source>
        <dbReference type="Proteomes" id="UP001141933"/>
    </source>
</evidence>
<evidence type="ECO:0008006" key="4">
    <source>
        <dbReference type="Google" id="ProtNLM"/>
    </source>
</evidence>
<evidence type="ECO:0000256" key="1">
    <source>
        <dbReference type="SAM" id="SignalP"/>
    </source>
</evidence>
<name>A0ABT4PK09_9BACT</name>
<reference evidence="2" key="1">
    <citation type="submission" date="2022-12" db="EMBL/GenBank/DDBJ databases">
        <title>Phocaeicola acetigenes sp. nov., isolated feces from a healthy human.</title>
        <authorList>
            <person name="Do H."/>
            <person name="Ha Y.B."/>
            <person name="Kim J.-S."/>
            <person name="Suh M.K."/>
            <person name="Kim H.S."/>
            <person name="Lee J.-S."/>
        </authorList>
    </citation>
    <scope>NUCLEOTIDE SEQUENCE</scope>
    <source>
        <strain evidence="2">KGMB11183</strain>
    </source>
</reference>
<keyword evidence="3" id="KW-1185">Reference proteome</keyword>
<accession>A0ABT4PK09</accession>
<dbReference type="Proteomes" id="UP001141933">
    <property type="component" value="Unassembled WGS sequence"/>
</dbReference>
<comment type="caution">
    <text evidence="2">The sequence shown here is derived from an EMBL/GenBank/DDBJ whole genome shotgun (WGS) entry which is preliminary data.</text>
</comment>
<dbReference type="RefSeq" id="WP_269878709.1">
    <property type="nucleotide sequence ID" value="NZ_JAPZVM010000011.1"/>
</dbReference>
<organism evidence="2 3">
    <name type="scientific">Phocaeicola acetigenes</name>
    <dbReference type="NCBI Taxonomy" id="3016083"/>
    <lineage>
        <taxon>Bacteria</taxon>
        <taxon>Pseudomonadati</taxon>
        <taxon>Bacteroidota</taxon>
        <taxon>Bacteroidia</taxon>
        <taxon>Bacteroidales</taxon>
        <taxon>Bacteroidaceae</taxon>
        <taxon>Phocaeicola</taxon>
    </lineage>
</organism>